<dbReference type="Gene3D" id="6.10.340.10">
    <property type="match status" value="1"/>
</dbReference>
<dbReference type="Pfam" id="PF00672">
    <property type="entry name" value="HAMP"/>
    <property type="match status" value="2"/>
</dbReference>
<evidence type="ECO:0000313" key="8">
    <source>
        <dbReference type="Proteomes" id="UP000282926"/>
    </source>
</evidence>
<keyword evidence="1" id="KW-0145">Chemotaxis</keyword>
<protein>
    <submittedName>
        <fullName evidence="7">Methyl-accepting chemotaxis protein</fullName>
    </submittedName>
</protein>
<feature type="domain" description="Methyl-accepting transducer" evidence="5">
    <location>
        <begin position="252"/>
        <end position="467"/>
    </location>
</feature>
<keyword evidence="4" id="KW-0472">Membrane</keyword>
<accession>A0ABY0CQ16</accession>
<dbReference type="SMART" id="SM00283">
    <property type="entry name" value="MA"/>
    <property type="match status" value="1"/>
</dbReference>
<dbReference type="EMBL" id="SADD01000011">
    <property type="protein sequence ID" value="RVU42588.1"/>
    <property type="molecule type" value="Genomic_DNA"/>
</dbReference>
<reference evidence="7 8" key="1">
    <citation type="submission" date="2019-01" db="EMBL/GenBank/DDBJ databases">
        <title>Lujinxingia litoralis gen. nov., sp. nov. and Lujinxingia sediminis gen. nov., sp. nov., new members in the order Bradymonadales, isolated from coastal sediment.</title>
        <authorList>
            <person name="Li C.-M."/>
        </authorList>
    </citation>
    <scope>NUCLEOTIDE SEQUENCE [LARGE SCALE GENOMIC DNA]</scope>
    <source>
        <strain evidence="7 8">SEH01</strain>
    </source>
</reference>
<dbReference type="InterPro" id="IPR051310">
    <property type="entry name" value="MCP_chemotaxis"/>
</dbReference>
<dbReference type="PANTHER" id="PTHR43531:SF11">
    <property type="entry name" value="METHYL-ACCEPTING CHEMOTAXIS PROTEIN 3"/>
    <property type="match status" value="1"/>
</dbReference>
<dbReference type="InterPro" id="IPR004090">
    <property type="entry name" value="Chemotax_Me-accpt_rcpt"/>
</dbReference>
<dbReference type="InterPro" id="IPR003660">
    <property type="entry name" value="HAMP_dom"/>
</dbReference>
<dbReference type="InterPro" id="IPR004089">
    <property type="entry name" value="MCPsignal_dom"/>
</dbReference>
<dbReference type="PANTHER" id="PTHR43531">
    <property type="entry name" value="PROTEIN ICFG"/>
    <property type="match status" value="1"/>
</dbReference>
<dbReference type="PROSITE" id="PS50885">
    <property type="entry name" value="HAMP"/>
    <property type="match status" value="2"/>
</dbReference>
<feature type="domain" description="HAMP" evidence="6">
    <location>
        <begin position="200"/>
        <end position="247"/>
    </location>
</feature>
<feature type="domain" description="HAMP" evidence="6">
    <location>
        <begin position="64"/>
        <end position="117"/>
    </location>
</feature>
<dbReference type="SUPFAM" id="SSF58104">
    <property type="entry name" value="Methyl-accepting chemotaxis protein (MCP) signaling domain"/>
    <property type="match status" value="1"/>
</dbReference>
<evidence type="ECO:0000313" key="7">
    <source>
        <dbReference type="EMBL" id="RVU42588.1"/>
    </source>
</evidence>
<keyword evidence="3" id="KW-0807">Transducer</keyword>
<evidence type="ECO:0000259" key="6">
    <source>
        <dbReference type="PROSITE" id="PS50885"/>
    </source>
</evidence>
<evidence type="ECO:0000259" key="5">
    <source>
        <dbReference type="PROSITE" id="PS50111"/>
    </source>
</evidence>
<evidence type="ECO:0000256" key="1">
    <source>
        <dbReference type="ARBA" id="ARBA00022500"/>
    </source>
</evidence>
<dbReference type="Gene3D" id="1.10.287.950">
    <property type="entry name" value="Methyl-accepting chemotaxis protein"/>
    <property type="match status" value="1"/>
</dbReference>
<keyword evidence="4" id="KW-1133">Transmembrane helix</keyword>
<keyword evidence="8" id="KW-1185">Reference proteome</keyword>
<dbReference type="Proteomes" id="UP000282926">
    <property type="component" value="Unassembled WGS sequence"/>
</dbReference>
<comment type="caution">
    <text evidence="7">The sequence shown here is derived from an EMBL/GenBank/DDBJ whole genome shotgun (WGS) entry which is preliminary data.</text>
</comment>
<dbReference type="Pfam" id="PF00015">
    <property type="entry name" value="MCPsignal"/>
    <property type="match status" value="1"/>
</dbReference>
<evidence type="ECO:0000256" key="3">
    <source>
        <dbReference type="PROSITE-ProRule" id="PRU00284"/>
    </source>
</evidence>
<dbReference type="PROSITE" id="PS50111">
    <property type="entry name" value="CHEMOTAXIS_TRANSDUC_2"/>
    <property type="match status" value="1"/>
</dbReference>
<dbReference type="PRINTS" id="PR00260">
    <property type="entry name" value="CHEMTRNSDUCR"/>
</dbReference>
<evidence type="ECO:0000256" key="2">
    <source>
        <dbReference type="ARBA" id="ARBA00029447"/>
    </source>
</evidence>
<gene>
    <name evidence="7" type="ORF">EA187_15480</name>
</gene>
<dbReference type="CDD" id="cd06225">
    <property type="entry name" value="HAMP"/>
    <property type="match status" value="2"/>
</dbReference>
<sequence length="507" mass="54716">MLEGRAFLYRSLAFRDHQMSSWKKIAGVIGGVAVIGAGAALAQGAFLAAALVMLGGLASIAYTRSVLSPYGEVIDAVERLAQGDLTQPRLTLNLDGEVGRMATAVNQLLTQLRMLSEEATELANGYIGVRQLQSKVLETGQLSAVDLPASASQGDLNRSFAQLTNQLRRLTVKAYIIANDQLFNPALDEELPGELGDSFGMMVRNLRHLAGRARQIAGGDLTSQVEGDGDLTNVFNEMVTGLREVVEEIMRSALHVATSTEEMLQVLHQHENSAQHQAAKIRQTQLTVEGLFNSSDAIADSARQVSRAAEDTCQKNRQIGAHIQELNQHSERISEILKLIKSIADRSDLLALNASLEGARAGEAGKGFALVANEMRRLAENTMESVGAIKGLVGDIQDSARTTAVACQEGLDRSEETTEVATKIKVVTQDQRENTGEVNRAMEDLSRLVTNSVAGIRQVTVTASELATLSESLREMVERFDVGDRHGVERWKVEAPAPAANLQSTHG</sequence>
<dbReference type="SMART" id="SM00304">
    <property type="entry name" value="HAMP"/>
    <property type="match status" value="2"/>
</dbReference>
<keyword evidence="4" id="KW-0812">Transmembrane</keyword>
<evidence type="ECO:0000256" key="4">
    <source>
        <dbReference type="SAM" id="Phobius"/>
    </source>
</evidence>
<comment type="similarity">
    <text evidence="2">Belongs to the methyl-accepting chemotaxis (MCP) protein family.</text>
</comment>
<organism evidence="7 8">
    <name type="scientific">Lujinxingia sediminis</name>
    <dbReference type="NCBI Taxonomy" id="2480984"/>
    <lineage>
        <taxon>Bacteria</taxon>
        <taxon>Deltaproteobacteria</taxon>
        <taxon>Bradymonadales</taxon>
        <taxon>Lujinxingiaceae</taxon>
        <taxon>Lujinxingia</taxon>
    </lineage>
</organism>
<feature type="transmembrane region" description="Helical" evidence="4">
    <location>
        <begin position="25"/>
        <end position="58"/>
    </location>
</feature>
<name>A0ABY0CQ16_9DELT</name>
<proteinExistence type="inferred from homology"/>